<dbReference type="InterPro" id="IPR023828">
    <property type="entry name" value="Peptidase_S8_Ser-AS"/>
</dbReference>
<feature type="domain" description="Peptidase S8/S53" evidence="6">
    <location>
        <begin position="178"/>
        <end position="381"/>
    </location>
</feature>
<dbReference type="InterPro" id="IPR050131">
    <property type="entry name" value="Peptidase_S8_subtilisin-like"/>
</dbReference>
<keyword evidence="2 5" id="KW-0645">Protease</keyword>
<dbReference type="SUPFAM" id="SSF52743">
    <property type="entry name" value="Subtilisin-like"/>
    <property type="match status" value="1"/>
</dbReference>
<accession>A0A504JBK9</accession>
<dbReference type="Gene3D" id="3.40.50.200">
    <property type="entry name" value="Peptidase S8/S53 domain"/>
    <property type="match status" value="1"/>
</dbReference>
<dbReference type="InterPro" id="IPR000209">
    <property type="entry name" value="Peptidase_S8/S53_dom"/>
</dbReference>
<dbReference type="InterPro" id="IPR010259">
    <property type="entry name" value="S8pro/Inhibitor_I9"/>
</dbReference>
<dbReference type="Proteomes" id="UP000315540">
    <property type="component" value="Unassembled WGS sequence"/>
</dbReference>
<keyword evidence="9" id="KW-1185">Reference proteome</keyword>
<organism evidence="8 9">
    <name type="scientific">Aquimarina algicola</name>
    <dbReference type="NCBI Taxonomy" id="2589995"/>
    <lineage>
        <taxon>Bacteria</taxon>
        <taxon>Pseudomonadati</taxon>
        <taxon>Bacteroidota</taxon>
        <taxon>Flavobacteriia</taxon>
        <taxon>Flavobacteriales</taxon>
        <taxon>Flavobacteriaceae</taxon>
        <taxon>Aquimarina</taxon>
    </lineage>
</organism>
<keyword evidence="4 5" id="KW-0720">Serine protease</keyword>
<evidence type="ECO:0000259" key="7">
    <source>
        <dbReference type="Pfam" id="PF05922"/>
    </source>
</evidence>
<dbReference type="Pfam" id="PF05922">
    <property type="entry name" value="Inhibitor_I9"/>
    <property type="match status" value="1"/>
</dbReference>
<dbReference type="InterPro" id="IPR036852">
    <property type="entry name" value="Peptidase_S8/S53_dom_sf"/>
</dbReference>
<dbReference type="EMBL" id="VFWZ01000006">
    <property type="protein sequence ID" value="TPN83960.1"/>
    <property type="molecule type" value="Genomic_DNA"/>
</dbReference>
<keyword evidence="3 5" id="KW-0378">Hydrolase</keyword>
<feature type="active site" description="Charge relay system" evidence="5">
    <location>
        <position position="369"/>
    </location>
</feature>
<evidence type="ECO:0000313" key="8">
    <source>
        <dbReference type="EMBL" id="TPN83960.1"/>
    </source>
</evidence>
<gene>
    <name evidence="8" type="ORF">FHK87_18525</name>
</gene>
<dbReference type="PROSITE" id="PS51257">
    <property type="entry name" value="PROKAR_LIPOPROTEIN"/>
    <property type="match status" value="1"/>
</dbReference>
<evidence type="ECO:0000256" key="4">
    <source>
        <dbReference type="ARBA" id="ARBA00022825"/>
    </source>
</evidence>
<dbReference type="Gene3D" id="3.30.70.80">
    <property type="entry name" value="Peptidase S8 propeptide/proteinase inhibitor I9"/>
    <property type="match status" value="1"/>
</dbReference>
<dbReference type="PRINTS" id="PR00723">
    <property type="entry name" value="SUBTILISIN"/>
</dbReference>
<dbReference type="PROSITE" id="PS00138">
    <property type="entry name" value="SUBTILASE_SER"/>
    <property type="match status" value="1"/>
</dbReference>
<sequence>MKTQLRILSTITAFSFLFYSCENDTNEVPEAETGIENVENIGADQAIPGEYIVIYNKDESMSGKSAKMESKSQETLSKYAIAKSNIKQVYTNAVQGFAVENLSEEQVEMLKNDADVAFIEPNYIHKLDIDMGTPVSSLPATVKNESGAKNSQLPNGEFLPWGIERVGRADGRGRTCWIIDSGIAPHSDLTINANRSRSFVGGSWQDQNGHGTHVAGTVAARNNGSGVIGVAYGATVISVRVLNAAGSGATSGILAGVDYVANNAGNGDTWNYSVGFRNRATSAAIDNAFRNLEARAIGAMAAGNSNDDTQFYSPQRLQTSRSWCVGNMVRGDSPAGGSNFGRSVDRWAPGTAVWSTWLNGQFNNISGTSMASPHVAGILLLRGNSTGTDGTVTKRGFTAPIATLN</sequence>
<dbReference type="GO" id="GO:0004252">
    <property type="term" value="F:serine-type endopeptidase activity"/>
    <property type="evidence" value="ECO:0007669"/>
    <property type="project" value="UniProtKB-UniRule"/>
</dbReference>
<feature type="domain" description="Inhibitor I9" evidence="7">
    <location>
        <begin position="51"/>
        <end position="127"/>
    </location>
</feature>
<protein>
    <submittedName>
        <fullName evidence="8">S8 family peptidase</fullName>
    </submittedName>
</protein>
<comment type="caution">
    <text evidence="8">The sequence shown here is derived from an EMBL/GenBank/DDBJ whole genome shotgun (WGS) entry which is preliminary data.</text>
</comment>
<dbReference type="GO" id="GO:0006508">
    <property type="term" value="P:proteolysis"/>
    <property type="evidence" value="ECO:0007669"/>
    <property type="project" value="UniProtKB-KW"/>
</dbReference>
<name>A0A504JBK9_9FLAO</name>
<dbReference type="PANTHER" id="PTHR43806:SF11">
    <property type="entry name" value="CEREVISIN-RELATED"/>
    <property type="match status" value="1"/>
</dbReference>
<dbReference type="OrthoDB" id="9798386at2"/>
<dbReference type="RefSeq" id="WP_140595268.1">
    <property type="nucleotide sequence ID" value="NZ_VFWZ01000006.1"/>
</dbReference>
<evidence type="ECO:0000259" key="6">
    <source>
        <dbReference type="Pfam" id="PF00082"/>
    </source>
</evidence>
<dbReference type="GO" id="GO:0005615">
    <property type="term" value="C:extracellular space"/>
    <property type="evidence" value="ECO:0007669"/>
    <property type="project" value="TreeGrafter"/>
</dbReference>
<reference evidence="8 9" key="1">
    <citation type="submission" date="2019-06" db="EMBL/GenBank/DDBJ databases">
        <authorList>
            <person name="Meng X."/>
        </authorList>
    </citation>
    <scope>NUCLEOTIDE SEQUENCE [LARGE SCALE GENOMIC DNA]</scope>
    <source>
        <strain evidence="8 9">M625</strain>
    </source>
</reference>
<feature type="active site" description="Charge relay system" evidence="5">
    <location>
        <position position="210"/>
    </location>
</feature>
<feature type="active site" description="Charge relay system" evidence="5">
    <location>
        <position position="180"/>
    </location>
</feature>
<dbReference type="PROSITE" id="PS51892">
    <property type="entry name" value="SUBTILASE"/>
    <property type="match status" value="1"/>
</dbReference>
<evidence type="ECO:0000256" key="2">
    <source>
        <dbReference type="ARBA" id="ARBA00022670"/>
    </source>
</evidence>
<dbReference type="InterPro" id="IPR037045">
    <property type="entry name" value="S8pro/Inhibitor_I9_sf"/>
</dbReference>
<evidence type="ECO:0000313" key="9">
    <source>
        <dbReference type="Proteomes" id="UP000315540"/>
    </source>
</evidence>
<dbReference type="PANTHER" id="PTHR43806">
    <property type="entry name" value="PEPTIDASE S8"/>
    <property type="match status" value="1"/>
</dbReference>
<dbReference type="PROSITE" id="PS00137">
    <property type="entry name" value="SUBTILASE_HIS"/>
    <property type="match status" value="1"/>
</dbReference>
<proteinExistence type="inferred from homology"/>
<comment type="similarity">
    <text evidence="1 5">Belongs to the peptidase S8 family.</text>
</comment>
<dbReference type="AlphaFoldDB" id="A0A504JBK9"/>
<dbReference type="InterPro" id="IPR022398">
    <property type="entry name" value="Peptidase_S8_His-AS"/>
</dbReference>
<evidence type="ECO:0000256" key="3">
    <source>
        <dbReference type="ARBA" id="ARBA00022801"/>
    </source>
</evidence>
<dbReference type="Pfam" id="PF00082">
    <property type="entry name" value="Peptidase_S8"/>
    <property type="match status" value="1"/>
</dbReference>
<evidence type="ECO:0000256" key="1">
    <source>
        <dbReference type="ARBA" id="ARBA00011073"/>
    </source>
</evidence>
<evidence type="ECO:0000256" key="5">
    <source>
        <dbReference type="PROSITE-ProRule" id="PRU01240"/>
    </source>
</evidence>
<dbReference type="SUPFAM" id="SSF54897">
    <property type="entry name" value="Protease propeptides/inhibitors"/>
    <property type="match status" value="1"/>
</dbReference>
<dbReference type="InterPro" id="IPR015500">
    <property type="entry name" value="Peptidase_S8_subtilisin-rel"/>
</dbReference>